<gene>
    <name evidence="2" type="ORF">MNB_SV-13-1846</name>
</gene>
<protein>
    <recommendedName>
        <fullName evidence="3">Glycosyltransferase RgtA/B/C/D-like domain-containing protein</fullName>
    </recommendedName>
</protein>
<proteinExistence type="predicted"/>
<keyword evidence="1" id="KW-0472">Membrane</keyword>
<name>A0A1W1C906_9ZZZZ</name>
<feature type="transmembrane region" description="Helical" evidence="1">
    <location>
        <begin position="376"/>
        <end position="399"/>
    </location>
</feature>
<feature type="transmembrane region" description="Helical" evidence="1">
    <location>
        <begin position="12"/>
        <end position="28"/>
    </location>
</feature>
<evidence type="ECO:0000256" key="1">
    <source>
        <dbReference type="SAM" id="Phobius"/>
    </source>
</evidence>
<reference evidence="2" key="1">
    <citation type="submission" date="2016-10" db="EMBL/GenBank/DDBJ databases">
        <authorList>
            <person name="de Groot N.N."/>
        </authorList>
    </citation>
    <scope>NUCLEOTIDE SEQUENCE</scope>
</reference>
<feature type="transmembrane region" description="Helical" evidence="1">
    <location>
        <begin position="521"/>
        <end position="540"/>
    </location>
</feature>
<evidence type="ECO:0000313" key="2">
    <source>
        <dbReference type="EMBL" id="SFV62350.1"/>
    </source>
</evidence>
<dbReference type="EMBL" id="FPHM01000075">
    <property type="protein sequence ID" value="SFV62350.1"/>
    <property type="molecule type" value="Genomic_DNA"/>
</dbReference>
<keyword evidence="1" id="KW-1133">Transmembrane helix</keyword>
<feature type="transmembrane region" description="Helical" evidence="1">
    <location>
        <begin position="291"/>
        <end position="310"/>
    </location>
</feature>
<feature type="transmembrane region" description="Helical" evidence="1">
    <location>
        <begin position="493"/>
        <end position="514"/>
    </location>
</feature>
<feature type="transmembrane region" description="Helical" evidence="1">
    <location>
        <begin position="583"/>
        <end position="605"/>
    </location>
</feature>
<evidence type="ECO:0008006" key="3">
    <source>
        <dbReference type="Google" id="ProtNLM"/>
    </source>
</evidence>
<accession>A0A1W1C906</accession>
<keyword evidence="1" id="KW-0812">Transmembrane</keyword>
<feature type="transmembrane region" description="Helical" evidence="1">
    <location>
        <begin position="203"/>
        <end position="220"/>
    </location>
</feature>
<dbReference type="AlphaFoldDB" id="A0A1W1C906"/>
<feature type="transmembrane region" description="Helical" evidence="1">
    <location>
        <begin position="560"/>
        <end position="576"/>
    </location>
</feature>
<feature type="transmembrane region" description="Helical" evidence="1">
    <location>
        <begin position="166"/>
        <end position="191"/>
    </location>
</feature>
<sequence length="609" mass="71088">MSKITLSKLSYSFLAFFIFIAIFISLLYKQNGIIMTVNMSTAQGYTLNPKIYFSGVNQGLSEHNSRTPIDIQNTSYSFEIPDINTITTMRFDPTTKKIKDIRIENIQIIRTNWFKILRYTIPLTQITEHHQIEGFKKDIHSIQFSTLGNDPQLNIDFKVEVEPKSYILPLITLLISFIILMILAYLFYLYRHQKMSESVTTKLILYSLFFAFILFKTVYYKDNIRFGYPPDETMHLKYITYVQDKNDIVPQFENMPHYLSHPPLYYKILSLVTDKNISSNENIEKYRTLSMLLYFITVLLILYLGFSASLSNLGHFVYLSIITAIPMHSYLGGSITNDTLGMLGAILAIIAIKRLIEENYHTLTYVLLGFGGFLAYFAKLTSALLLFFAIIFFLFRMFYTHQWIQITKKQFLLLVLFLVPILYYQISIVLNYHGLIPTYNLTNPEAYFKSGFFVEEQYRQNLNHAQWAERMLHYIQGGWFGIHSHHSFGHAQWSGVLGLVLLHSIAIISLFIPCPKQYKTFGIIGKLSLLALFSVLIIQYFFSYKTHINAGYLGGLQPRYLLPFMFSFAIMASLFVERFKAYFIFNIFIIAICIHALYSDFFYFLQYYQ</sequence>
<organism evidence="2">
    <name type="scientific">hydrothermal vent metagenome</name>
    <dbReference type="NCBI Taxonomy" id="652676"/>
    <lineage>
        <taxon>unclassified sequences</taxon>
        <taxon>metagenomes</taxon>
        <taxon>ecological metagenomes</taxon>
    </lineage>
</organism>
<feature type="transmembrane region" description="Helical" evidence="1">
    <location>
        <begin position="411"/>
        <end position="432"/>
    </location>
</feature>
<feature type="transmembrane region" description="Helical" evidence="1">
    <location>
        <begin position="340"/>
        <end position="356"/>
    </location>
</feature>